<dbReference type="EMBL" id="JAAALK010000289">
    <property type="protein sequence ID" value="KAG8050009.1"/>
    <property type="molecule type" value="Genomic_DNA"/>
</dbReference>
<reference evidence="2" key="1">
    <citation type="journal article" date="2021" name="bioRxiv">
        <title>Whole Genome Assembly and Annotation of Northern Wild Rice, Zizania palustris L., Supports a Whole Genome Duplication in the Zizania Genus.</title>
        <authorList>
            <person name="Haas M."/>
            <person name="Kono T."/>
            <person name="Macchietto M."/>
            <person name="Millas R."/>
            <person name="McGilp L."/>
            <person name="Shao M."/>
            <person name="Duquette J."/>
            <person name="Hirsch C.N."/>
            <person name="Kimball J."/>
        </authorList>
    </citation>
    <scope>NUCLEOTIDE SEQUENCE</scope>
    <source>
        <tissue evidence="2">Fresh leaf tissue</tissue>
    </source>
</reference>
<reference evidence="2" key="2">
    <citation type="submission" date="2021-02" db="EMBL/GenBank/DDBJ databases">
        <authorList>
            <person name="Kimball J.A."/>
            <person name="Haas M.W."/>
            <person name="Macchietto M."/>
            <person name="Kono T."/>
            <person name="Duquette J."/>
            <person name="Shao M."/>
        </authorList>
    </citation>
    <scope>NUCLEOTIDE SEQUENCE</scope>
    <source>
        <tissue evidence="2">Fresh leaf tissue</tissue>
    </source>
</reference>
<organism evidence="2 3">
    <name type="scientific">Zizania palustris</name>
    <name type="common">Northern wild rice</name>
    <dbReference type="NCBI Taxonomy" id="103762"/>
    <lineage>
        <taxon>Eukaryota</taxon>
        <taxon>Viridiplantae</taxon>
        <taxon>Streptophyta</taxon>
        <taxon>Embryophyta</taxon>
        <taxon>Tracheophyta</taxon>
        <taxon>Spermatophyta</taxon>
        <taxon>Magnoliopsida</taxon>
        <taxon>Liliopsida</taxon>
        <taxon>Poales</taxon>
        <taxon>Poaceae</taxon>
        <taxon>BOP clade</taxon>
        <taxon>Oryzoideae</taxon>
        <taxon>Oryzeae</taxon>
        <taxon>Zizaniinae</taxon>
        <taxon>Zizania</taxon>
    </lineage>
</organism>
<protein>
    <submittedName>
        <fullName evidence="2">Uncharacterized protein</fullName>
    </submittedName>
</protein>
<proteinExistence type="predicted"/>
<keyword evidence="3" id="KW-1185">Reference proteome</keyword>
<feature type="region of interest" description="Disordered" evidence="1">
    <location>
        <begin position="1"/>
        <end position="26"/>
    </location>
</feature>
<evidence type="ECO:0000313" key="2">
    <source>
        <dbReference type="EMBL" id="KAG8050009.1"/>
    </source>
</evidence>
<feature type="compositionally biased region" description="Basic and acidic residues" evidence="1">
    <location>
        <begin position="1"/>
        <end position="10"/>
    </location>
</feature>
<sequence>MRDLGLHAADRGNLAEPSRSEGRGRSVCPGYPALSVSDLRLLQPASHGRRQCKYEVCNLAVAGRRRTRNRVQRRRSPFARSLRFPARISCFFSVDVISRSCLAG</sequence>
<evidence type="ECO:0000256" key="1">
    <source>
        <dbReference type="SAM" id="MobiDB-lite"/>
    </source>
</evidence>
<comment type="caution">
    <text evidence="2">The sequence shown here is derived from an EMBL/GenBank/DDBJ whole genome shotgun (WGS) entry which is preliminary data.</text>
</comment>
<dbReference type="AlphaFoldDB" id="A0A8J5RP96"/>
<dbReference type="Proteomes" id="UP000729402">
    <property type="component" value="Unassembled WGS sequence"/>
</dbReference>
<evidence type="ECO:0000313" key="3">
    <source>
        <dbReference type="Proteomes" id="UP000729402"/>
    </source>
</evidence>
<accession>A0A8J5RP96</accession>
<gene>
    <name evidence="2" type="ORF">GUJ93_ZPchr0009g1476</name>
</gene>
<name>A0A8J5RP96_ZIZPA</name>